<name>A0AAU7YR98_9NEOP</name>
<organism evidence="2">
    <name type="scientific">Haematopinus quadripertusus</name>
    <dbReference type="NCBI Taxonomy" id="1453187"/>
    <lineage>
        <taxon>Eukaryota</taxon>
        <taxon>Metazoa</taxon>
        <taxon>Ecdysozoa</taxon>
        <taxon>Arthropoda</taxon>
        <taxon>Hexapoda</taxon>
        <taxon>Insecta</taxon>
        <taxon>Pterygota</taxon>
        <taxon>Neoptera</taxon>
        <taxon>Paraneoptera</taxon>
        <taxon>Psocodea</taxon>
        <taxon>Troctomorpha</taxon>
        <taxon>Phthiraptera</taxon>
        <taxon>Anoplura</taxon>
        <taxon>Haematopinidae</taxon>
        <taxon>Haematopinus</taxon>
    </lineage>
</organism>
<feature type="transmembrane region" description="Helical" evidence="1">
    <location>
        <begin position="7"/>
        <end position="29"/>
    </location>
</feature>
<geneLocation type="mitochondrion" evidence="2"/>
<dbReference type="AlphaFoldDB" id="A0AAU7YR98"/>
<protein>
    <submittedName>
        <fullName evidence="2">NADH dehydrogenase subunit 4L</fullName>
    </submittedName>
</protein>
<dbReference type="EMBL" id="PP624352">
    <property type="protein sequence ID" value="XCA88841.1"/>
    <property type="molecule type" value="Genomic_DNA"/>
</dbReference>
<keyword evidence="1" id="KW-1133">Transmembrane helix</keyword>
<sequence>MYYSIVISIVISLMKTVTSSNMLISLLALEYLSMGEYYVIVLSSTPESVGMNGLVIFLTMLVLEGSLGLTIMVSSTLKMTSIMAETMSSIKF</sequence>
<dbReference type="Gene3D" id="1.10.287.3510">
    <property type="match status" value="1"/>
</dbReference>
<accession>A0AAU7YR98</accession>
<proteinExistence type="predicted"/>
<keyword evidence="1" id="KW-0812">Transmembrane</keyword>
<keyword evidence="1" id="KW-0472">Membrane</keyword>
<reference evidence="2" key="1">
    <citation type="submission" date="2024-03" db="EMBL/GenBank/DDBJ databases">
        <authorList>
            <person name="Li R."/>
            <person name="Liu Gh."/>
        </authorList>
    </citation>
    <scope>NUCLEOTIDE SEQUENCE</scope>
</reference>
<evidence type="ECO:0000256" key="1">
    <source>
        <dbReference type="SAM" id="Phobius"/>
    </source>
</evidence>
<gene>
    <name evidence="2" type="primary">ND4L</name>
</gene>
<keyword evidence="2" id="KW-0496">Mitochondrion</keyword>
<feature type="transmembrane region" description="Helical" evidence="1">
    <location>
        <begin position="49"/>
        <end position="73"/>
    </location>
</feature>
<evidence type="ECO:0000313" key="2">
    <source>
        <dbReference type="EMBL" id="XCA88841.1"/>
    </source>
</evidence>